<organism evidence="1">
    <name type="scientific">marine sediment metagenome</name>
    <dbReference type="NCBI Taxonomy" id="412755"/>
    <lineage>
        <taxon>unclassified sequences</taxon>
        <taxon>metagenomes</taxon>
        <taxon>ecological metagenomes</taxon>
    </lineage>
</organism>
<proteinExistence type="predicted"/>
<reference evidence="1" key="1">
    <citation type="journal article" date="2014" name="Front. Microbiol.">
        <title>High frequency of phylogenetically diverse reductive dehalogenase-homologous genes in deep subseafloor sedimentary metagenomes.</title>
        <authorList>
            <person name="Kawai M."/>
            <person name="Futagami T."/>
            <person name="Toyoda A."/>
            <person name="Takaki Y."/>
            <person name="Nishi S."/>
            <person name="Hori S."/>
            <person name="Arai W."/>
            <person name="Tsubouchi T."/>
            <person name="Morono Y."/>
            <person name="Uchiyama I."/>
            <person name="Ito T."/>
            <person name="Fujiyama A."/>
            <person name="Inagaki F."/>
            <person name="Takami H."/>
        </authorList>
    </citation>
    <scope>NUCLEOTIDE SEQUENCE</scope>
    <source>
        <strain evidence="1">Expedition CK06-06</strain>
    </source>
</reference>
<name>X1C336_9ZZZZ</name>
<comment type="caution">
    <text evidence="1">The sequence shown here is derived from an EMBL/GenBank/DDBJ whole genome shotgun (WGS) entry which is preliminary data.</text>
</comment>
<gene>
    <name evidence="1" type="ORF">S01H4_48256</name>
</gene>
<dbReference type="EMBL" id="BART01027186">
    <property type="protein sequence ID" value="GAG90833.1"/>
    <property type="molecule type" value="Genomic_DNA"/>
</dbReference>
<dbReference type="AlphaFoldDB" id="X1C336"/>
<evidence type="ECO:0000313" key="1">
    <source>
        <dbReference type="EMBL" id="GAG90833.1"/>
    </source>
</evidence>
<accession>X1C336</accession>
<feature type="non-terminal residue" evidence="1">
    <location>
        <position position="1"/>
    </location>
</feature>
<protein>
    <submittedName>
        <fullName evidence="1">Uncharacterized protein</fullName>
    </submittedName>
</protein>
<sequence length="253" mass="30347">RFHYFLNYQPERENISFEQQIILNTQNEQELLDKVLKIKSTATKIFSDLNANNNSDNLPTLLSDYEQIYWDKILTFTQLYFNVQIPKFTRPKIPSKEKNLAPSKDFSKEYEFILKTNRKIGQKFIQLLHDYRADKVNSANLEIDELYYPKKLYNYLRNRHWKKGIPQEFITNWVQKLNINSHLNENDRLDFQIIFDKLRIIPAKKINTLNEIKVSKEPVKKNSVIDNKITKKAIETIPSIDNFQEFKNWLLKK</sequence>